<protein>
    <recommendedName>
        <fullName evidence="1">Dipeptidase</fullName>
        <ecNumber evidence="1">3.4.13.19</ecNumber>
    </recommendedName>
</protein>
<keyword evidence="1" id="KW-0482">Metalloprotease</keyword>
<accession>A0A1B0CCS0</accession>
<evidence type="ECO:0000313" key="4">
    <source>
        <dbReference type="EnsemblMetazoa" id="LLOJ002138-PA"/>
    </source>
</evidence>
<dbReference type="GO" id="GO:0006508">
    <property type="term" value="P:proteolysis"/>
    <property type="evidence" value="ECO:0007669"/>
    <property type="project" value="UniProtKB-KW"/>
</dbReference>
<dbReference type="Pfam" id="PF01244">
    <property type="entry name" value="Peptidase_M19"/>
    <property type="match status" value="1"/>
</dbReference>
<dbReference type="EnsemblMetazoa" id="LLOJ002138-RA">
    <property type="protein sequence ID" value="LLOJ002138-PA"/>
    <property type="gene ID" value="LLOJ002138"/>
</dbReference>
<dbReference type="EMBL" id="GITU01002397">
    <property type="protein sequence ID" value="MBC1171100.1"/>
    <property type="molecule type" value="Transcribed_RNA"/>
</dbReference>
<proteinExistence type="inferred from homology"/>
<dbReference type="InterPro" id="IPR032466">
    <property type="entry name" value="Metal_Hydrolase"/>
</dbReference>
<organism evidence="4 5">
    <name type="scientific">Lutzomyia longipalpis</name>
    <name type="common">Sand fly</name>
    <dbReference type="NCBI Taxonomy" id="7200"/>
    <lineage>
        <taxon>Eukaryota</taxon>
        <taxon>Metazoa</taxon>
        <taxon>Ecdysozoa</taxon>
        <taxon>Arthropoda</taxon>
        <taxon>Hexapoda</taxon>
        <taxon>Insecta</taxon>
        <taxon>Pterygota</taxon>
        <taxon>Neoptera</taxon>
        <taxon>Endopterygota</taxon>
        <taxon>Diptera</taxon>
        <taxon>Nematocera</taxon>
        <taxon>Psychodoidea</taxon>
        <taxon>Psychodidae</taxon>
        <taxon>Lutzomyia</taxon>
        <taxon>Lutzomyia</taxon>
    </lineage>
</organism>
<reference evidence="3" key="2">
    <citation type="journal article" date="2020" name="BMC">
        <title>Leishmania infection induces a limited differential gene expression in the sand fly midgut.</title>
        <authorList>
            <person name="Coutinho-Abreu I.V."/>
            <person name="Serafim T.D."/>
            <person name="Meneses C."/>
            <person name="Kamhawi S."/>
            <person name="Oliveira F."/>
            <person name="Valenzuela J.G."/>
        </authorList>
    </citation>
    <scope>NUCLEOTIDE SEQUENCE</scope>
    <source>
        <strain evidence="3">Jacobina</strain>
        <tissue evidence="3">Midgut</tissue>
    </source>
</reference>
<dbReference type="PROSITE" id="PS51365">
    <property type="entry name" value="RENAL_DIPEPTIDASE_2"/>
    <property type="match status" value="1"/>
</dbReference>
<dbReference type="VEuPathDB" id="VectorBase:LLOJ002138"/>
<keyword evidence="1" id="KW-0479">Metal-binding</keyword>
<dbReference type="Proteomes" id="UP000092461">
    <property type="component" value="Unassembled WGS sequence"/>
</dbReference>
<keyword evidence="1" id="KW-0449">Lipoprotein</keyword>
<reference evidence="4" key="3">
    <citation type="submission" date="2020-05" db="UniProtKB">
        <authorList>
            <consortium name="EnsemblMetazoa"/>
        </authorList>
    </citation>
    <scope>IDENTIFICATION</scope>
    <source>
        <strain evidence="4">Jacobina</strain>
    </source>
</reference>
<comment type="subunit">
    <text evidence="1">Homodimer; disulfide-linked.</text>
</comment>
<dbReference type="GO" id="GO:0046872">
    <property type="term" value="F:metal ion binding"/>
    <property type="evidence" value="ECO:0007669"/>
    <property type="project" value="UniProtKB-UniRule"/>
</dbReference>
<sequence>MRILAIASQTLQRTWLELWYGQWLFHVVLSISMVFSWHWKVLMRLSDLPGPIPILQVIETADEIEEMHHEGKIGVLLGLQAGHALGSSLAVLRSMYSLGVRVISITGFGCTTPWAAATIKSDMIILDDSQPHSLTTFGETVLHEMNRLGILVEISRLSEPAMMMALHTARAPVLFSNAAPLSLCNSTSTAGVPDHILGMLTQNGGVLMINVERCGEKYLTVREAISTINYVRAVAGVDHVGLSGSPSTYPPLLAELARDRLWGNAAIKKLIGGNFVRVLREVEVLRNRQPLHEEWIPTAAIEGNSYCRYAET</sequence>
<feature type="transmembrane region" description="Helical" evidence="2">
    <location>
        <begin position="20"/>
        <end position="39"/>
    </location>
</feature>
<comment type="cofactor">
    <cofactor evidence="1">
        <name>Zn(2+)</name>
        <dbReference type="ChEBI" id="CHEBI:29105"/>
    </cofactor>
</comment>
<evidence type="ECO:0000256" key="1">
    <source>
        <dbReference type="RuleBase" id="RU341113"/>
    </source>
</evidence>
<dbReference type="AlphaFoldDB" id="A0A1B0CCS0"/>
<name>A0A1B0CCS0_LUTLO</name>
<keyword evidence="1" id="KW-0325">Glycoprotein</keyword>
<comment type="similarity">
    <text evidence="1">Belongs to the metallo-dependent hydrolases superfamily. Peptidase M19 family.</text>
</comment>
<evidence type="ECO:0000256" key="2">
    <source>
        <dbReference type="SAM" id="Phobius"/>
    </source>
</evidence>
<dbReference type="InterPro" id="IPR008257">
    <property type="entry name" value="Pept_M19"/>
</dbReference>
<keyword evidence="5" id="KW-1185">Reference proteome</keyword>
<comment type="catalytic activity">
    <reaction evidence="1">
        <text>an L-aminoacyl-L-amino acid + H2O = 2 an L-alpha-amino acid</text>
        <dbReference type="Rhea" id="RHEA:48940"/>
        <dbReference type="ChEBI" id="CHEBI:15377"/>
        <dbReference type="ChEBI" id="CHEBI:59869"/>
        <dbReference type="ChEBI" id="CHEBI:77460"/>
        <dbReference type="EC" id="3.4.13.19"/>
    </reaction>
</comment>
<dbReference type="SUPFAM" id="SSF51556">
    <property type="entry name" value="Metallo-dependent hydrolases"/>
    <property type="match status" value="1"/>
</dbReference>
<evidence type="ECO:0000313" key="5">
    <source>
        <dbReference type="Proteomes" id="UP000092461"/>
    </source>
</evidence>
<keyword evidence="1" id="KW-0224">Dipeptidase</keyword>
<comment type="subcellular location">
    <subcellularLocation>
        <location evidence="1">Membrane</location>
        <topology evidence="1">Lipid-anchor</topology>
        <topology evidence="1">GPI-anchor</topology>
    </subcellularLocation>
</comment>
<reference evidence="5" key="1">
    <citation type="submission" date="2012-05" db="EMBL/GenBank/DDBJ databases">
        <title>Whole Genome Assembly of Lutzomyia longipalpis.</title>
        <authorList>
            <person name="Richards S."/>
            <person name="Qu C."/>
            <person name="Dillon R."/>
            <person name="Worley K."/>
            <person name="Scherer S."/>
            <person name="Batterton M."/>
            <person name="Taylor A."/>
            <person name="Hawes A."/>
            <person name="Hernandez B."/>
            <person name="Kovar C."/>
            <person name="Mandapat C."/>
            <person name="Pham C."/>
            <person name="Qu C."/>
            <person name="Jing C."/>
            <person name="Bess C."/>
            <person name="Bandaranaike D."/>
            <person name="Ngo D."/>
            <person name="Ongeri F."/>
            <person name="Arias F."/>
            <person name="Lara F."/>
            <person name="Weissenberger G."/>
            <person name="Kamau G."/>
            <person name="Han H."/>
            <person name="Shen H."/>
            <person name="Dinh H."/>
            <person name="Khalil I."/>
            <person name="Jones J."/>
            <person name="Shafer J."/>
            <person name="Jayaseelan J."/>
            <person name="Quiroz J."/>
            <person name="Blankenburg K."/>
            <person name="Nguyen L."/>
            <person name="Jackson L."/>
            <person name="Francisco L."/>
            <person name="Tang L.-Y."/>
            <person name="Pu L.-L."/>
            <person name="Perales L."/>
            <person name="Lorensuhewa L."/>
            <person name="Munidasa M."/>
            <person name="Coyle M."/>
            <person name="Taylor M."/>
            <person name="Puazo M."/>
            <person name="Firestine M."/>
            <person name="Scheel M."/>
            <person name="Javaid M."/>
            <person name="Wang M."/>
            <person name="Li M."/>
            <person name="Tabassum N."/>
            <person name="Saada N."/>
            <person name="Osuji N."/>
            <person name="Aqrawi P."/>
            <person name="Fu Q."/>
            <person name="Thornton R."/>
            <person name="Raj R."/>
            <person name="Goodspeed R."/>
            <person name="Mata R."/>
            <person name="Najjar R."/>
            <person name="Gubbala S."/>
            <person name="Lee S."/>
            <person name="Denson S."/>
            <person name="Patil S."/>
            <person name="Macmil S."/>
            <person name="Qi S."/>
            <person name="Matskevitch T."/>
            <person name="Palculict T."/>
            <person name="Mathew T."/>
            <person name="Vee V."/>
            <person name="Velamala V."/>
            <person name="Korchina V."/>
            <person name="Cai W."/>
            <person name="Liu W."/>
            <person name="Dai W."/>
            <person name="Zou X."/>
            <person name="Zhu Y."/>
            <person name="Zhang Y."/>
            <person name="Wu Y.-Q."/>
            <person name="Xin Y."/>
            <person name="Nazarath L."/>
            <person name="Kovar C."/>
            <person name="Han Y."/>
            <person name="Muzny D."/>
            <person name="Gibbs R."/>
        </authorList>
    </citation>
    <scope>NUCLEOTIDE SEQUENCE [LARGE SCALE GENOMIC DNA]</scope>
    <source>
        <strain evidence="5">Jacobina</strain>
    </source>
</reference>
<keyword evidence="2" id="KW-0472">Membrane</keyword>
<keyword evidence="1" id="KW-0862">Zinc</keyword>
<dbReference type="EC" id="3.4.13.19" evidence="1"/>
<keyword evidence="1" id="KW-0378">Hydrolase</keyword>
<keyword evidence="1" id="KW-0336">GPI-anchor</keyword>
<dbReference type="PANTHER" id="PTHR10443:SF21">
    <property type="entry name" value="DIPEPTIDASE"/>
    <property type="match status" value="1"/>
</dbReference>
<dbReference type="GO" id="GO:0070573">
    <property type="term" value="F:metallodipeptidase activity"/>
    <property type="evidence" value="ECO:0007669"/>
    <property type="project" value="InterPro"/>
</dbReference>
<keyword evidence="1" id="KW-1015">Disulfide bond</keyword>
<dbReference type="EMBL" id="AJWK01007045">
    <property type="status" value="NOT_ANNOTATED_CDS"/>
    <property type="molecule type" value="Genomic_DNA"/>
</dbReference>
<evidence type="ECO:0000313" key="3">
    <source>
        <dbReference type="EMBL" id="MBC1171100.1"/>
    </source>
</evidence>
<keyword evidence="2" id="KW-0812">Transmembrane</keyword>
<dbReference type="GO" id="GO:0098552">
    <property type="term" value="C:side of membrane"/>
    <property type="evidence" value="ECO:0007669"/>
    <property type="project" value="UniProtKB-KW"/>
</dbReference>
<dbReference type="Gene3D" id="3.20.20.140">
    <property type="entry name" value="Metal-dependent hydrolases"/>
    <property type="match status" value="1"/>
</dbReference>
<dbReference type="PANTHER" id="PTHR10443">
    <property type="entry name" value="MICROSOMAL DIPEPTIDASE"/>
    <property type="match status" value="1"/>
</dbReference>
<keyword evidence="1" id="KW-0645">Protease</keyword>
<keyword evidence="2" id="KW-1133">Transmembrane helix</keyword>
<dbReference type="VEuPathDB" id="VectorBase:LLONM1_009268"/>